<keyword evidence="2" id="KW-0732">Signal</keyword>
<comment type="caution">
    <text evidence="3">The sequence shown here is derived from an EMBL/GenBank/DDBJ whole genome shotgun (WGS) entry which is preliminary data.</text>
</comment>
<gene>
    <name evidence="3" type="ORF">FBEOM_13973</name>
</gene>
<dbReference type="Proteomes" id="UP000730481">
    <property type="component" value="Unassembled WGS sequence"/>
</dbReference>
<evidence type="ECO:0000256" key="2">
    <source>
        <dbReference type="SAM" id="SignalP"/>
    </source>
</evidence>
<evidence type="ECO:0000313" key="3">
    <source>
        <dbReference type="EMBL" id="KAF4332232.1"/>
    </source>
</evidence>
<evidence type="ECO:0000313" key="4">
    <source>
        <dbReference type="Proteomes" id="UP000730481"/>
    </source>
</evidence>
<sequence>MLSKSIFMIMAVAIFGLIMPMATMASPTGDVVPAVEEFQADNVSPGEGDLIAELHERQVPPYSGSCTFKNAEACNGRGMCEAAGRRTCCRRLNKCSNERNRCEIRAAGIIAISNRTRNYRRRTKVNRNIQATYNQAKLLPETVDSESESEQTGPDAGGFRQDELPSDGIYITTSLSEDNPGLENIEPAYYEEEPVSVPYAEELTESQTPECYANMQADSPDDNMCTDVQYVTHLFI</sequence>
<evidence type="ECO:0000256" key="1">
    <source>
        <dbReference type="SAM" id="MobiDB-lite"/>
    </source>
</evidence>
<name>A0A9P5DLX7_9HYPO</name>
<organism evidence="3 4">
    <name type="scientific">Fusarium beomiforme</name>
    <dbReference type="NCBI Taxonomy" id="44412"/>
    <lineage>
        <taxon>Eukaryota</taxon>
        <taxon>Fungi</taxon>
        <taxon>Dikarya</taxon>
        <taxon>Ascomycota</taxon>
        <taxon>Pezizomycotina</taxon>
        <taxon>Sordariomycetes</taxon>
        <taxon>Hypocreomycetidae</taxon>
        <taxon>Hypocreales</taxon>
        <taxon>Nectriaceae</taxon>
        <taxon>Fusarium</taxon>
        <taxon>Fusarium burgessii species complex</taxon>
    </lineage>
</organism>
<keyword evidence="4" id="KW-1185">Reference proteome</keyword>
<dbReference type="AlphaFoldDB" id="A0A9P5DLX7"/>
<feature type="chain" id="PRO_5040112004" evidence="2">
    <location>
        <begin position="26"/>
        <end position="236"/>
    </location>
</feature>
<accession>A0A9P5DLX7</accession>
<reference evidence="3" key="1">
    <citation type="journal article" date="2017" name="Mycologia">
        <title>Fusarium algeriense, sp. nov., a novel toxigenic crown rot pathogen of durum wheat from Algeria is nested in the Fusarium burgessii species complex.</title>
        <authorList>
            <person name="Laraba I."/>
            <person name="Keddad A."/>
            <person name="Boureghda H."/>
            <person name="Abdallah N."/>
            <person name="Vaughan M.M."/>
            <person name="Proctor R.H."/>
            <person name="Busman M."/>
            <person name="O'Donnell K."/>
        </authorList>
    </citation>
    <scope>NUCLEOTIDE SEQUENCE</scope>
    <source>
        <strain evidence="3">NRRL 25174</strain>
    </source>
</reference>
<dbReference type="EMBL" id="PVQB02001130">
    <property type="protein sequence ID" value="KAF4332232.1"/>
    <property type="molecule type" value="Genomic_DNA"/>
</dbReference>
<feature type="signal peptide" evidence="2">
    <location>
        <begin position="1"/>
        <end position="25"/>
    </location>
</feature>
<dbReference type="OrthoDB" id="4989613at2759"/>
<reference evidence="3" key="2">
    <citation type="submission" date="2020-02" db="EMBL/GenBank/DDBJ databases">
        <title>Identification and distribution of gene clusters putatively required for synthesis of sphingolipid metabolism inhibitors in phylogenetically diverse species of the filamentous fungus Fusarium.</title>
        <authorList>
            <person name="Kim H.-S."/>
            <person name="Busman M."/>
            <person name="Brown D.W."/>
            <person name="Divon H."/>
            <person name="Uhlig S."/>
            <person name="Proctor R.H."/>
        </authorList>
    </citation>
    <scope>NUCLEOTIDE SEQUENCE</scope>
    <source>
        <strain evidence="3">NRRL 25174</strain>
    </source>
</reference>
<proteinExistence type="predicted"/>
<feature type="region of interest" description="Disordered" evidence="1">
    <location>
        <begin position="141"/>
        <end position="164"/>
    </location>
</feature>
<protein>
    <submittedName>
        <fullName evidence="3">Uncharacterized protein</fullName>
    </submittedName>
</protein>